<keyword evidence="6 11" id="KW-0566">Pantothenate biosynthesis</keyword>
<protein>
    <recommendedName>
        <fullName evidence="5 11">2-dehydropantoate 2-reductase</fullName>
        <ecNumber evidence="4 11">1.1.1.169</ecNumber>
    </recommendedName>
    <alternativeName>
        <fullName evidence="9 11">Ketopantoate reductase</fullName>
    </alternativeName>
</protein>
<sequence>MNIGIIGAGSIGMLFGAYLAEAKHSVTFLVRNPNTPNKFYIEKSKAAQHLIPCNLVYSMDKLDEMDLIILAVKYHHLESLKDELDALPKDIPLLFLQNGLLHLAFANTLKHETIMIGSVLHGATKKDAQTVQHLGVGVTTIGMWRGKWTRIGELLPNTNEHFPVEFSTQIEDVLFKKAMLNSLINPLTTIARVPNGELVQNVAYKSIVKNIYDELIEVFEEWKDRFSWDEVVTLCTNTRYNHSSMLKDYENGRLMELDTIVGAIIEEASKRNKKLPILNTFYLLLNEKNKVGERHH</sequence>
<keyword evidence="7 11" id="KW-0521">NADP</keyword>
<comment type="similarity">
    <text evidence="3 11">Belongs to the ketopantoate reductase family.</text>
</comment>
<dbReference type="SUPFAM" id="SSF48179">
    <property type="entry name" value="6-phosphogluconate dehydrogenase C-terminal domain-like"/>
    <property type="match status" value="1"/>
</dbReference>
<evidence type="ECO:0000256" key="2">
    <source>
        <dbReference type="ARBA" id="ARBA00004994"/>
    </source>
</evidence>
<dbReference type="EC" id="1.1.1.169" evidence="4 11"/>
<dbReference type="RefSeq" id="WP_142608598.1">
    <property type="nucleotide sequence ID" value="NZ_VDGG01000047.1"/>
</dbReference>
<evidence type="ECO:0000256" key="7">
    <source>
        <dbReference type="ARBA" id="ARBA00022857"/>
    </source>
</evidence>
<dbReference type="PANTHER" id="PTHR43765:SF2">
    <property type="entry name" value="2-DEHYDROPANTOATE 2-REDUCTASE"/>
    <property type="match status" value="1"/>
</dbReference>
<dbReference type="NCBIfam" id="TIGR00745">
    <property type="entry name" value="apbA_panE"/>
    <property type="match status" value="1"/>
</dbReference>
<dbReference type="InterPro" id="IPR013332">
    <property type="entry name" value="KPR_N"/>
</dbReference>
<dbReference type="Gene3D" id="3.40.50.720">
    <property type="entry name" value="NAD(P)-binding Rossmann-like Domain"/>
    <property type="match status" value="1"/>
</dbReference>
<dbReference type="Proteomes" id="UP000318937">
    <property type="component" value="Unassembled WGS sequence"/>
</dbReference>
<comment type="caution">
    <text evidence="14">The sequence shown here is derived from an EMBL/GenBank/DDBJ whole genome shotgun (WGS) entry which is preliminary data.</text>
</comment>
<dbReference type="SUPFAM" id="SSF51735">
    <property type="entry name" value="NAD(P)-binding Rossmann-fold domains"/>
    <property type="match status" value="1"/>
</dbReference>
<dbReference type="AlphaFoldDB" id="A0A544SSH9"/>
<dbReference type="Pfam" id="PF02558">
    <property type="entry name" value="ApbA"/>
    <property type="match status" value="1"/>
</dbReference>
<evidence type="ECO:0000259" key="12">
    <source>
        <dbReference type="Pfam" id="PF02558"/>
    </source>
</evidence>
<dbReference type="Gene3D" id="1.10.1040.10">
    <property type="entry name" value="N-(1-d-carboxylethyl)-l-norvaline Dehydrogenase, domain 2"/>
    <property type="match status" value="1"/>
</dbReference>
<dbReference type="UniPathway" id="UPA00028">
    <property type="reaction ID" value="UER00004"/>
</dbReference>
<dbReference type="OrthoDB" id="9800163at2"/>
<dbReference type="InterPro" id="IPR013328">
    <property type="entry name" value="6PGD_dom2"/>
</dbReference>
<dbReference type="Pfam" id="PF08546">
    <property type="entry name" value="ApbA_C"/>
    <property type="match status" value="1"/>
</dbReference>
<name>A0A544SSH9_9BACI</name>
<dbReference type="InterPro" id="IPR013752">
    <property type="entry name" value="KPA_reductase"/>
</dbReference>
<dbReference type="InterPro" id="IPR050838">
    <property type="entry name" value="Ketopantoate_reductase"/>
</dbReference>
<evidence type="ECO:0000256" key="1">
    <source>
        <dbReference type="ARBA" id="ARBA00002919"/>
    </source>
</evidence>
<reference evidence="14 15" key="1">
    <citation type="submission" date="2019-05" db="EMBL/GenBank/DDBJ databases">
        <title>Psychrobacillus vulpis sp. nov., a new species isolated from feces of a red fox that inhabits in The Tablas de Daimiel Natural Park, Albacete, Spain.</title>
        <authorList>
            <person name="Rodriguez M."/>
            <person name="Reina J.C."/>
            <person name="Bejar V."/>
            <person name="Llamas I."/>
        </authorList>
    </citation>
    <scope>NUCLEOTIDE SEQUENCE [LARGE SCALE GENOMIC DNA]</scope>
    <source>
        <strain evidence="14 15">NHI-2</strain>
    </source>
</reference>
<evidence type="ECO:0000256" key="3">
    <source>
        <dbReference type="ARBA" id="ARBA00007870"/>
    </source>
</evidence>
<dbReference type="GO" id="GO:0050661">
    <property type="term" value="F:NADP binding"/>
    <property type="evidence" value="ECO:0007669"/>
    <property type="project" value="TreeGrafter"/>
</dbReference>
<evidence type="ECO:0000256" key="6">
    <source>
        <dbReference type="ARBA" id="ARBA00022655"/>
    </source>
</evidence>
<evidence type="ECO:0000256" key="11">
    <source>
        <dbReference type="RuleBase" id="RU362068"/>
    </source>
</evidence>
<keyword evidence="8 11" id="KW-0560">Oxidoreductase</keyword>
<evidence type="ECO:0000313" key="15">
    <source>
        <dbReference type="Proteomes" id="UP000318937"/>
    </source>
</evidence>
<dbReference type="GO" id="GO:0005737">
    <property type="term" value="C:cytoplasm"/>
    <property type="evidence" value="ECO:0007669"/>
    <property type="project" value="TreeGrafter"/>
</dbReference>
<comment type="catalytic activity">
    <reaction evidence="10 11">
        <text>(R)-pantoate + NADP(+) = 2-dehydropantoate + NADPH + H(+)</text>
        <dbReference type="Rhea" id="RHEA:16233"/>
        <dbReference type="ChEBI" id="CHEBI:11561"/>
        <dbReference type="ChEBI" id="CHEBI:15378"/>
        <dbReference type="ChEBI" id="CHEBI:15980"/>
        <dbReference type="ChEBI" id="CHEBI:57783"/>
        <dbReference type="ChEBI" id="CHEBI:58349"/>
        <dbReference type="EC" id="1.1.1.169"/>
    </reaction>
</comment>
<organism evidence="14 15">
    <name type="scientific">Psychrobacillus soli</name>
    <dbReference type="NCBI Taxonomy" id="1543965"/>
    <lineage>
        <taxon>Bacteria</taxon>
        <taxon>Bacillati</taxon>
        <taxon>Bacillota</taxon>
        <taxon>Bacilli</taxon>
        <taxon>Bacillales</taxon>
        <taxon>Bacillaceae</taxon>
        <taxon>Psychrobacillus</taxon>
    </lineage>
</organism>
<evidence type="ECO:0000259" key="13">
    <source>
        <dbReference type="Pfam" id="PF08546"/>
    </source>
</evidence>
<dbReference type="GO" id="GO:0008677">
    <property type="term" value="F:2-dehydropantoate 2-reductase activity"/>
    <property type="evidence" value="ECO:0007669"/>
    <property type="project" value="UniProtKB-EC"/>
</dbReference>
<dbReference type="PANTHER" id="PTHR43765">
    <property type="entry name" value="2-DEHYDROPANTOATE 2-REDUCTASE-RELATED"/>
    <property type="match status" value="1"/>
</dbReference>
<evidence type="ECO:0000256" key="4">
    <source>
        <dbReference type="ARBA" id="ARBA00013014"/>
    </source>
</evidence>
<feature type="domain" description="Ketopantoate reductase C-terminal" evidence="13">
    <location>
        <begin position="170"/>
        <end position="288"/>
    </location>
</feature>
<evidence type="ECO:0000256" key="10">
    <source>
        <dbReference type="ARBA" id="ARBA00048793"/>
    </source>
</evidence>
<dbReference type="InterPro" id="IPR003710">
    <property type="entry name" value="ApbA"/>
</dbReference>
<dbReference type="GO" id="GO:0015940">
    <property type="term" value="P:pantothenate biosynthetic process"/>
    <property type="evidence" value="ECO:0007669"/>
    <property type="project" value="UniProtKB-UniPathway"/>
</dbReference>
<comment type="function">
    <text evidence="1 11">Catalyzes the NADPH-dependent reduction of ketopantoate into pantoic acid.</text>
</comment>
<feature type="domain" description="Ketopantoate reductase N-terminal" evidence="12">
    <location>
        <begin position="3"/>
        <end position="145"/>
    </location>
</feature>
<comment type="pathway">
    <text evidence="2 11">Cofactor biosynthesis; (R)-pantothenate biosynthesis; (R)-pantoate from 3-methyl-2-oxobutanoate: step 2/2.</text>
</comment>
<accession>A0A544SSH9</accession>
<dbReference type="InterPro" id="IPR008927">
    <property type="entry name" value="6-PGluconate_DH-like_C_sf"/>
</dbReference>
<evidence type="ECO:0000256" key="8">
    <source>
        <dbReference type="ARBA" id="ARBA00023002"/>
    </source>
</evidence>
<proteinExistence type="inferred from homology"/>
<evidence type="ECO:0000256" key="5">
    <source>
        <dbReference type="ARBA" id="ARBA00019465"/>
    </source>
</evidence>
<gene>
    <name evidence="14" type="ORF">FG383_17030</name>
</gene>
<evidence type="ECO:0000313" key="14">
    <source>
        <dbReference type="EMBL" id="TQR08174.1"/>
    </source>
</evidence>
<evidence type="ECO:0000256" key="9">
    <source>
        <dbReference type="ARBA" id="ARBA00032024"/>
    </source>
</evidence>
<dbReference type="InterPro" id="IPR036291">
    <property type="entry name" value="NAD(P)-bd_dom_sf"/>
</dbReference>
<dbReference type="EMBL" id="VDGG01000047">
    <property type="protein sequence ID" value="TQR08174.1"/>
    <property type="molecule type" value="Genomic_DNA"/>
</dbReference>
<keyword evidence="15" id="KW-1185">Reference proteome</keyword>